<name>A0A7W6EH12_9HYPH</name>
<evidence type="ECO:0000259" key="1">
    <source>
        <dbReference type="Pfam" id="PF00857"/>
    </source>
</evidence>
<feature type="domain" description="Isochorismatase-like" evidence="1">
    <location>
        <begin position="8"/>
        <end position="153"/>
    </location>
</feature>
<proteinExistence type="predicted"/>
<dbReference type="PANTHER" id="PTHR14119:SF3">
    <property type="entry name" value="ISOCHORISMATASE DOMAIN-CONTAINING PROTEIN 2"/>
    <property type="match status" value="1"/>
</dbReference>
<dbReference type="InterPro" id="IPR050993">
    <property type="entry name" value="Isochorismatase_domain"/>
</dbReference>
<dbReference type="AlphaFoldDB" id="A0A7W6EH12"/>
<dbReference type="PANTHER" id="PTHR14119">
    <property type="entry name" value="HYDROLASE"/>
    <property type="match status" value="1"/>
</dbReference>
<dbReference type="Gene3D" id="3.40.50.850">
    <property type="entry name" value="Isochorismatase-like"/>
    <property type="match status" value="1"/>
</dbReference>
<dbReference type="RefSeq" id="WP_183751471.1">
    <property type="nucleotide sequence ID" value="NZ_JACICC010000003.1"/>
</dbReference>
<sequence>MLDANRSTLLLVDFQHRLAPVIDGAQRSVERAVLLAKVAGLVGVPVIATEQIPEKLGPTAPELQPFAGDAISKHTFNAAGESDLPQALDRARGQVVVTGWEAHVCVLQTVLGLAGLGFKPIVVADAIGSRDPFNKDIALRRLAHHDIEIVTSEMVAFEWMRDANHPAFREVIRLIK</sequence>
<comment type="caution">
    <text evidence="2">The sequence shown here is derived from an EMBL/GenBank/DDBJ whole genome shotgun (WGS) entry which is preliminary data.</text>
</comment>
<gene>
    <name evidence="2" type="ORF">FHS81_001489</name>
</gene>
<reference evidence="2 3" key="1">
    <citation type="submission" date="2020-08" db="EMBL/GenBank/DDBJ databases">
        <title>Genomic Encyclopedia of Type Strains, Phase IV (KMG-IV): sequencing the most valuable type-strain genomes for metagenomic binning, comparative biology and taxonomic classification.</title>
        <authorList>
            <person name="Goeker M."/>
        </authorList>
    </citation>
    <scope>NUCLEOTIDE SEQUENCE [LARGE SCALE GENOMIC DNA]</scope>
    <source>
        <strain evidence="2 3">DSM 28760</strain>
    </source>
</reference>
<dbReference type="InterPro" id="IPR000868">
    <property type="entry name" value="Isochorismatase-like_dom"/>
</dbReference>
<keyword evidence="3" id="KW-1185">Reference proteome</keyword>
<protein>
    <submittedName>
        <fullName evidence="2">Nicotinamidase-related amidase</fullName>
    </submittedName>
</protein>
<dbReference type="EMBL" id="JACICC010000003">
    <property type="protein sequence ID" value="MBB3809407.1"/>
    <property type="molecule type" value="Genomic_DNA"/>
</dbReference>
<evidence type="ECO:0000313" key="2">
    <source>
        <dbReference type="EMBL" id="MBB3809407.1"/>
    </source>
</evidence>
<evidence type="ECO:0000313" key="3">
    <source>
        <dbReference type="Proteomes" id="UP000537592"/>
    </source>
</evidence>
<dbReference type="SUPFAM" id="SSF52499">
    <property type="entry name" value="Isochorismatase-like hydrolases"/>
    <property type="match status" value="1"/>
</dbReference>
<organism evidence="2 3">
    <name type="scientific">Pseudochelatococcus contaminans</name>
    <dbReference type="NCBI Taxonomy" id="1538103"/>
    <lineage>
        <taxon>Bacteria</taxon>
        <taxon>Pseudomonadati</taxon>
        <taxon>Pseudomonadota</taxon>
        <taxon>Alphaproteobacteria</taxon>
        <taxon>Hyphomicrobiales</taxon>
        <taxon>Chelatococcaceae</taxon>
        <taxon>Pseudochelatococcus</taxon>
    </lineage>
</organism>
<dbReference type="Pfam" id="PF00857">
    <property type="entry name" value="Isochorismatase"/>
    <property type="match status" value="1"/>
</dbReference>
<dbReference type="Proteomes" id="UP000537592">
    <property type="component" value="Unassembled WGS sequence"/>
</dbReference>
<dbReference type="InterPro" id="IPR036380">
    <property type="entry name" value="Isochorismatase-like_sf"/>
</dbReference>
<accession>A0A7W6EH12</accession>